<evidence type="ECO:0000256" key="2">
    <source>
        <dbReference type="ARBA" id="ARBA00022679"/>
    </source>
</evidence>
<dbReference type="PROSITE" id="PS01261">
    <property type="entry name" value="UPF0020"/>
    <property type="match status" value="1"/>
</dbReference>
<dbReference type="EMBL" id="FQZU01000025">
    <property type="protein sequence ID" value="SHK48684.1"/>
    <property type="molecule type" value="Genomic_DNA"/>
</dbReference>
<name>A0A1M6SVC6_9BACT</name>
<dbReference type="PANTHER" id="PTHR47313">
    <property type="entry name" value="RIBOSOMAL RNA LARGE SUBUNIT METHYLTRANSFERASE K/L"/>
    <property type="match status" value="1"/>
</dbReference>
<keyword evidence="3" id="KW-0694">RNA-binding</keyword>
<keyword evidence="6" id="KW-1185">Reference proteome</keyword>
<dbReference type="Pfam" id="PF01170">
    <property type="entry name" value="UPF0020"/>
    <property type="match status" value="1"/>
</dbReference>
<dbReference type="InterPro" id="IPR029063">
    <property type="entry name" value="SAM-dependent_MTases_sf"/>
</dbReference>
<dbReference type="CDD" id="cd11715">
    <property type="entry name" value="THUMP_AdoMetMT"/>
    <property type="match status" value="1"/>
</dbReference>
<keyword evidence="1 5" id="KW-0489">Methyltransferase</keyword>
<protein>
    <submittedName>
        <fullName evidence="5">Putative N6-adenine-specific DNA methylase</fullName>
    </submittedName>
</protein>
<evidence type="ECO:0000259" key="4">
    <source>
        <dbReference type="PROSITE" id="PS51165"/>
    </source>
</evidence>
<evidence type="ECO:0000256" key="3">
    <source>
        <dbReference type="PROSITE-ProRule" id="PRU00529"/>
    </source>
</evidence>
<evidence type="ECO:0000256" key="1">
    <source>
        <dbReference type="ARBA" id="ARBA00022603"/>
    </source>
</evidence>
<dbReference type="Gene3D" id="3.30.2130.30">
    <property type="match status" value="1"/>
</dbReference>
<dbReference type="Pfam" id="PF22020">
    <property type="entry name" value="RlmL_1st"/>
    <property type="match status" value="1"/>
</dbReference>
<sequence>MELFVTCGRKTAPILAEELKGLGIENISESAAGVRFDADLATAYKVILWSRTASRVLMTVAKFKADNQQALYEGIREIDWTEHLDYRKSIAVDFTSTRSALSHTQFGAQRVKDAVVDQFKKNVGDRLMVNTNRPDVRINVHVQNDEAVASIDLSGDSLHKRGYRLEGGVAPLRENLAAAILLRAGWPEIARTGGPLIDPMCGSGTFLIEGALMAANIAPGLLRNYFGFVGWKGHDKSLWAGMVGDAFRLAEEGKKRLPPIVGSDHHPKAVEHAKANVTRAGMTGYVKIERREMAKARPPMRAKAPGLVAVNPPYGERIGESEELAALYKELGSVLSKRFRRYKVALITGHPEAAKNIGLGKRKASTLFNGPIECKLYRYEVD</sequence>
<dbReference type="SMART" id="SM00981">
    <property type="entry name" value="THUMP"/>
    <property type="match status" value="1"/>
</dbReference>
<dbReference type="InterPro" id="IPR000241">
    <property type="entry name" value="RlmKL-like_Mtase"/>
</dbReference>
<dbReference type="InterPro" id="IPR053943">
    <property type="entry name" value="RlmKL-like_Mtase_CS"/>
</dbReference>
<dbReference type="PANTHER" id="PTHR47313:SF1">
    <property type="entry name" value="RIBOSOMAL RNA LARGE SUBUNIT METHYLTRANSFERASE K_L"/>
    <property type="match status" value="1"/>
</dbReference>
<dbReference type="STRING" id="1121393.SAMN02745216_03543"/>
<dbReference type="AlphaFoldDB" id="A0A1M6SVC6"/>
<dbReference type="InterPro" id="IPR054170">
    <property type="entry name" value="RlmL_1st"/>
</dbReference>
<dbReference type="Pfam" id="PF02926">
    <property type="entry name" value="THUMP"/>
    <property type="match status" value="1"/>
</dbReference>
<dbReference type="Proteomes" id="UP000183994">
    <property type="component" value="Unassembled WGS sequence"/>
</dbReference>
<dbReference type="GO" id="GO:0003723">
    <property type="term" value="F:RNA binding"/>
    <property type="evidence" value="ECO:0007669"/>
    <property type="project" value="UniProtKB-UniRule"/>
</dbReference>
<proteinExistence type="predicted"/>
<dbReference type="PROSITE" id="PS51165">
    <property type="entry name" value="THUMP"/>
    <property type="match status" value="1"/>
</dbReference>
<reference evidence="6" key="1">
    <citation type="submission" date="2016-11" db="EMBL/GenBank/DDBJ databases">
        <authorList>
            <person name="Varghese N."/>
            <person name="Submissions S."/>
        </authorList>
    </citation>
    <scope>NUCLEOTIDE SEQUENCE [LARGE SCALE GENOMIC DNA]</scope>
    <source>
        <strain evidence="6">DSM 16219</strain>
    </source>
</reference>
<evidence type="ECO:0000313" key="5">
    <source>
        <dbReference type="EMBL" id="SHK48684.1"/>
    </source>
</evidence>
<dbReference type="GO" id="GO:0070043">
    <property type="term" value="F:rRNA (guanine-N7-)-methyltransferase activity"/>
    <property type="evidence" value="ECO:0007669"/>
    <property type="project" value="TreeGrafter"/>
</dbReference>
<dbReference type="GO" id="GO:0008990">
    <property type="term" value="F:rRNA (guanine-N2-)-methyltransferase activity"/>
    <property type="evidence" value="ECO:0007669"/>
    <property type="project" value="TreeGrafter"/>
</dbReference>
<dbReference type="SUPFAM" id="SSF53335">
    <property type="entry name" value="S-adenosyl-L-methionine-dependent methyltransferases"/>
    <property type="match status" value="1"/>
</dbReference>
<evidence type="ECO:0000313" key="6">
    <source>
        <dbReference type="Proteomes" id="UP000183994"/>
    </source>
</evidence>
<dbReference type="InterPro" id="IPR004114">
    <property type="entry name" value="THUMP_dom"/>
</dbReference>
<dbReference type="RefSeq" id="WP_073477588.1">
    <property type="nucleotide sequence ID" value="NZ_FQZU01000025.1"/>
</dbReference>
<organism evidence="5 6">
    <name type="scientific">Desulfatibacillum alkenivorans DSM 16219</name>
    <dbReference type="NCBI Taxonomy" id="1121393"/>
    <lineage>
        <taxon>Bacteria</taxon>
        <taxon>Pseudomonadati</taxon>
        <taxon>Thermodesulfobacteriota</taxon>
        <taxon>Desulfobacteria</taxon>
        <taxon>Desulfobacterales</taxon>
        <taxon>Desulfatibacillaceae</taxon>
        <taxon>Desulfatibacillum</taxon>
    </lineage>
</organism>
<accession>A0A1M6SVC6</accession>
<gene>
    <name evidence="5" type="ORF">SAMN02745216_03543</name>
</gene>
<feature type="domain" description="THUMP" evidence="4">
    <location>
        <begin position="42"/>
        <end position="153"/>
    </location>
</feature>
<keyword evidence="2" id="KW-0808">Transferase</keyword>
<dbReference type="Gene3D" id="3.40.50.150">
    <property type="entry name" value="Vaccinia Virus protein VP39"/>
    <property type="match status" value="1"/>
</dbReference>